<dbReference type="Gene3D" id="2.60.120.580">
    <property type="entry name" value="Acetamidase/Formamidase-like domains"/>
    <property type="match status" value="1"/>
</dbReference>
<dbReference type="GO" id="GO:0016811">
    <property type="term" value="F:hydrolase activity, acting on carbon-nitrogen (but not peptide) bonds, in linear amides"/>
    <property type="evidence" value="ECO:0007669"/>
    <property type="project" value="InterPro"/>
</dbReference>
<dbReference type="AlphaFoldDB" id="A0A382X8B1"/>
<feature type="non-terminal residue" evidence="2">
    <location>
        <position position="230"/>
    </location>
</feature>
<dbReference type="PANTHER" id="PTHR31891:SF1">
    <property type="entry name" value="FORMAMIDASE C869.04-RELATED"/>
    <property type="match status" value="1"/>
</dbReference>
<gene>
    <name evidence="2" type="ORF">METZ01_LOCUS420271</name>
</gene>
<dbReference type="SUPFAM" id="SSF141130">
    <property type="entry name" value="Acetamidase/Formamidase-like"/>
    <property type="match status" value="1"/>
</dbReference>
<evidence type="ECO:0000313" key="2">
    <source>
        <dbReference type="EMBL" id="SVD67417.1"/>
    </source>
</evidence>
<dbReference type="PANTHER" id="PTHR31891">
    <property type="entry name" value="FORMAMIDASE C869.04-RELATED"/>
    <property type="match status" value="1"/>
</dbReference>
<evidence type="ECO:0000256" key="1">
    <source>
        <dbReference type="SAM" id="MobiDB-lite"/>
    </source>
</evidence>
<feature type="region of interest" description="Disordered" evidence="1">
    <location>
        <begin position="211"/>
        <end position="230"/>
    </location>
</feature>
<accession>A0A382X8B1</accession>
<sequence length="230" mass="23989">MSGQPGIFGYLLAIAVLSSAALVNAQEIVLTRSGATCADDPNCINRLHPTIPMVARAESGERVVFQTRLTGIADGPPGSTIHSLSGPVNIVDTKAGDTIAVTIVSVKPFGSGTTTITGNSVLADQFIGEIGRSINWELGPDYATSEDIPNVHIPNRGFPGVITVLPGPDQIATYLAREHAGVAAGGRGQLPEPINAVPVDICGPESPIKEECVRTGPPREHGGNMDIRYH</sequence>
<reference evidence="2" key="1">
    <citation type="submission" date="2018-05" db="EMBL/GenBank/DDBJ databases">
        <authorList>
            <person name="Lanie J.A."/>
            <person name="Ng W.-L."/>
            <person name="Kazmierczak K.M."/>
            <person name="Andrzejewski T.M."/>
            <person name="Davidsen T.M."/>
            <person name="Wayne K.J."/>
            <person name="Tettelin H."/>
            <person name="Glass J.I."/>
            <person name="Rusch D."/>
            <person name="Podicherti R."/>
            <person name="Tsui H.-C.T."/>
            <person name="Winkler M.E."/>
        </authorList>
    </citation>
    <scope>NUCLEOTIDE SEQUENCE</scope>
</reference>
<proteinExistence type="predicted"/>
<name>A0A382X8B1_9ZZZZ</name>
<protein>
    <recommendedName>
        <fullName evidence="3">Acetamidase</fullName>
    </recommendedName>
</protein>
<evidence type="ECO:0008006" key="3">
    <source>
        <dbReference type="Google" id="ProtNLM"/>
    </source>
</evidence>
<dbReference type="EMBL" id="UINC01165813">
    <property type="protein sequence ID" value="SVD67417.1"/>
    <property type="molecule type" value="Genomic_DNA"/>
</dbReference>
<dbReference type="InterPro" id="IPR004304">
    <property type="entry name" value="FmdA_AmdA"/>
</dbReference>
<organism evidence="2">
    <name type="scientific">marine metagenome</name>
    <dbReference type="NCBI Taxonomy" id="408172"/>
    <lineage>
        <taxon>unclassified sequences</taxon>
        <taxon>metagenomes</taxon>
        <taxon>ecological metagenomes</taxon>
    </lineage>
</organism>
<dbReference type="Pfam" id="PF03069">
    <property type="entry name" value="FmdA_AmdA"/>
    <property type="match status" value="1"/>
</dbReference>